<dbReference type="PANTHER" id="PTHR11941">
    <property type="entry name" value="ENOYL-COA HYDRATASE-RELATED"/>
    <property type="match status" value="1"/>
</dbReference>
<dbReference type="Proteomes" id="UP000054321">
    <property type="component" value="Unassembled WGS sequence"/>
</dbReference>
<dbReference type="InterPro" id="IPR018376">
    <property type="entry name" value="Enoyl-CoA_hyd/isom_CS"/>
</dbReference>
<evidence type="ECO:0008006" key="6">
    <source>
        <dbReference type="Google" id="ProtNLM"/>
    </source>
</evidence>
<organism evidence="4 5">
    <name type="scientific">Oidiodendron maius (strain Zn)</name>
    <dbReference type="NCBI Taxonomy" id="913774"/>
    <lineage>
        <taxon>Eukaryota</taxon>
        <taxon>Fungi</taxon>
        <taxon>Dikarya</taxon>
        <taxon>Ascomycota</taxon>
        <taxon>Pezizomycotina</taxon>
        <taxon>Leotiomycetes</taxon>
        <taxon>Leotiomycetes incertae sedis</taxon>
        <taxon>Myxotrichaceae</taxon>
        <taxon>Oidiodendron</taxon>
    </lineage>
</organism>
<dbReference type="Gene3D" id="1.10.12.10">
    <property type="entry name" value="Lyase 2-enoyl-coa Hydratase, Chain A, domain 2"/>
    <property type="match status" value="1"/>
</dbReference>
<dbReference type="HOGENOM" id="CLU_009834_7_6_1"/>
<name>A0A0C3DBH9_OIDMZ</name>
<dbReference type="InterPro" id="IPR029045">
    <property type="entry name" value="ClpP/crotonase-like_dom_sf"/>
</dbReference>
<evidence type="ECO:0000313" key="5">
    <source>
        <dbReference type="Proteomes" id="UP000054321"/>
    </source>
</evidence>
<dbReference type="EMBL" id="KN832879">
    <property type="protein sequence ID" value="KIM99282.1"/>
    <property type="molecule type" value="Genomic_DNA"/>
</dbReference>
<accession>A0A0C3DBH9</accession>
<dbReference type="PROSITE" id="PS00166">
    <property type="entry name" value="ENOYL_COA_HYDRATASE"/>
    <property type="match status" value="1"/>
</dbReference>
<dbReference type="InParanoid" id="A0A0C3DBH9"/>
<proteinExistence type="inferred from homology"/>
<comment type="similarity">
    <text evidence="1 3">Belongs to the enoyl-CoA hydratase/isomerase family.</text>
</comment>
<dbReference type="CDD" id="cd06558">
    <property type="entry name" value="crotonase-like"/>
    <property type="match status" value="1"/>
</dbReference>
<dbReference type="InterPro" id="IPR014748">
    <property type="entry name" value="Enoyl-CoA_hydra_C"/>
</dbReference>
<dbReference type="PANTHER" id="PTHR11941:SF54">
    <property type="entry name" value="ENOYL-COA HYDRATASE, MITOCHONDRIAL"/>
    <property type="match status" value="1"/>
</dbReference>
<dbReference type="OrthoDB" id="2018133at2759"/>
<dbReference type="GO" id="GO:0006635">
    <property type="term" value="P:fatty acid beta-oxidation"/>
    <property type="evidence" value="ECO:0007669"/>
    <property type="project" value="TreeGrafter"/>
</dbReference>
<dbReference type="STRING" id="913774.A0A0C3DBH9"/>
<sequence>MNSSNAASLIQVSINSEGIALIKLNRPEKRNALSQQLIDALVSTVTRVDCDEKVRVIILTGSNPVGPFSAGADLSELRHHTTSSAHAIQYLAQVSSSLSAARKPILASVAGFALGGGFELALACDIIFCSPTAKFGLPELSVGTIPGAGGTQRLTRLVGRQRAMWLMLSGEVVSGQVMGEWGVARCVEGDVLKETMRVAKKIASWSGPVVQLAKEAVRNAEETHLDAGLKLERGLYYSSFSLSDSKEGMTAFIEKRNPIFKDQ</sequence>
<evidence type="ECO:0000256" key="1">
    <source>
        <dbReference type="ARBA" id="ARBA00005254"/>
    </source>
</evidence>
<dbReference type="FunFam" id="1.10.12.10:FF:000001">
    <property type="entry name" value="Probable enoyl-CoA hydratase, mitochondrial"/>
    <property type="match status" value="1"/>
</dbReference>
<dbReference type="AlphaFoldDB" id="A0A0C3DBH9"/>
<evidence type="ECO:0000256" key="2">
    <source>
        <dbReference type="ARBA" id="ARBA00023239"/>
    </source>
</evidence>
<dbReference type="Pfam" id="PF00378">
    <property type="entry name" value="ECH_1"/>
    <property type="match status" value="1"/>
</dbReference>
<reference evidence="4 5" key="1">
    <citation type="submission" date="2014-04" db="EMBL/GenBank/DDBJ databases">
        <authorList>
            <consortium name="DOE Joint Genome Institute"/>
            <person name="Kuo A."/>
            <person name="Martino E."/>
            <person name="Perotto S."/>
            <person name="Kohler A."/>
            <person name="Nagy L.G."/>
            <person name="Floudas D."/>
            <person name="Copeland A."/>
            <person name="Barry K.W."/>
            <person name="Cichocki N."/>
            <person name="Veneault-Fourrey C."/>
            <person name="LaButti K."/>
            <person name="Lindquist E.A."/>
            <person name="Lipzen A."/>
            <person name="Lundell T."/>
            <person name="Morin E."/>
            <person name="Murat C."/>
            <person name="Sun H."/>
            <person name="Tunlid A."/>
            <person name="Henrissat B."/>
            <person name="Grigoriev I.V."/>
            <person name="Hibbett D.S."/>
            <person name="Martin F."/>
            <person name="Nordberg H.P."/>
            <person name="Cantor M.N."/>
            <person name="Hua S.X."/>
        </authorList>
    </citation>
    <scope>NUCLEOTIDE SEQUENCE [LARGE SCALE GENOMIC DNA]</scope>
    <source>
        <strain evidence="4 5">Zn</strain>
    </source>
</reference>
<dbReference type="Gene3D" id="3.90.226.10">
    <property type="entry name" value="2-enoyl-CoA Hydratase, Chain A, domain 1"/>
    <property type="match status" value="1"/>
</dbReference>
<dbReference type="FunFam" id="3.90.226.10:FF:000009">
    <property type="entry name" value="Carnitinyl-CoA dehydratase"/>
    <property type="match status" value="1"/>
</dbReference>
<gene>
    <name evidence="4" type="ORF">OIDMADRAFT_166911</name>
</gene>
<protein>
    <recommendedName>
        <fullName evidence="6">Enoyl-CoA hydratase</fullName>
    </recommendedName>
</protein>
<dbReference type="GO" id="GO:0016836">
    <property type="term" value="F:hydro-lyase activity"/>
    <property type="evidence" value="ECO:0007669"/>
    <property type="project" value="UniProtKB-ARBA"/>
</dbReference>
<keyword evidence="5" id="KW-1185">Reference proteome</keyword>
<dbReference type="SUPFAM" id="SSF52096">
    <property type="entry name" value="ClpP/crotonase"/>
    <property type="match status" value="1"/>
</dbReference>
<reference evidence="5" key="2">
    <citation type="submission" date="2015-01" db="EMBL/GenBank/DDBJ databases">
        <title>Evolutionary Origins and Diversification of the Mycorrhizal Mutualists.</title>
        <authorList>
            <consortium name="DOE Joint Genome Institute"/>
            <consortium name="Mycorrhizal Genomics Consortium"/>
            <person name="Kohler A."/>
            <person name="Kuo A."/>
            <person name="Nagy L.G."/>
            <person name="Floudas D."/>
            <person name="Copeland A."/>
            <person name="Barry K.W."/>
            <person name="Cichocki N."/>
            <person name="Veneault-Fourrey C."/>
            <person name="LaButti K."/>
            <person name="Lindquist E.A."/>
            <person name="Lipzen A."/>
            <person name="Lundell T."/>
            <person name="Morin E."/>
            <person name="Murat C."/>
            <person name="Riley R."/>
            <person name="Ohm R."/>
            <person name="Sun H."/>
            <person name="Tunlid A."/>
            <person name="Henrissat B."/>
            <person name="Grigoriev I.V."/>
            <person name="Hibbett D.S."/>
            <person name="Martin F."/>
        </authorList>
    </citation>
    <scope>NUCLEOTIDE SEQUENCE [LARGE SCALE GENOMIC DNA]</scope>
    <source>
        <strain evidence="5">Zn</strain>
    </source>
</reference>
<evidence type="ECO:0000256" key="3">
    <source>
        <dbReference type="RuleBase" id="RU003707"/>
    </source>
</evidence>
<dbReference type="GO" id="GO:0005739">
    <property type="term" value="C:mitochondrion"/>
    <property type="evidence" value="ECO:0007669"/>
    <property type="project" value="TreeGrafter"/>
</dbReference>
<keyword evidence="2" id="KW-0456">Lyase</keyword>
<dbReference type="InterPro" id="IPR001753">
    <property type="entry name" value="Enoyl-CoA_hydra/iso"/>
</dbReference>
<evidence type="ECO:0000313" key="4">
    <source>
        <dbReference type="EMBL" id="KIM99282.1"/>
    </source>
</evidence>